<organism evidence="9 10">
    <name type="scientific">Geomicrobium halophilum</name>
    <dbReference type="NCBI Taxonomy" id="549000"/>
    <lineage>
        <taxon>Bacteria</taxon>
        <taxon>Bacillati</taxon>
        <taxon>Bacillota</taxon>
        <taxon>Bacilli</taxon>
        <taxon>Bacillales</taxon>
        <taxon>Geomicrobium</taxon>
    </lineage>
</organism>
<evidence type="ECO:0000256" key="6">
    <source>
        <dbReference type="ARBA" id="ARBA00023287"/>
    </source>
</evidence>
<sequence length="130" mass="14207">MVAITEDFIPISNTNRPGTVLAPTHVTVHETANTDVGADAAMHADYVKGQDAQDRQVSWHYTVDDETIIQHLPNDEIGWHAGSEGNDQSVGIELCVNQNGNFAQTRAQAVELIQMLMSDLNVSLENVVTH</sequence>
<dbReference type="PANTHER" id="PTHR30417:SF11">
    <property type="entry name" value="N-ACETYLMURAMOYL-L-ALANINE AMIDASE XLYA"/>
    <property type="match status" value="1"/>
</dbReference>
<dbReference type="GO" id="GO:0009254">
    <property type="term" value="P:peptidoglycan turnover"/>
    <property type="evidence" value="ECO:0007669"/>
    <property type="project" value="TreeGrafter"/>
</dbReference>
<keyword evidence="4" id="KW-0378">Hydrolase</keyword>
<dbReference type="InterPro" id="IPR051206">
    <property type="entry name" value="NAMLAA_amidase_2"/>
</dbReference>
<dbReference type="CDD" id="cd06583">
    <property type="entry name" value="PGRP"/>
    <property type="match status" value="1"/>
</dbReference>
<dbReference type="SMART" id="SM00644">
    <property type="entry name" value="Ami_2"/>
    <property type="match status" value="1"/>
</dbReference>
<evidence type="ECO:0000259" key="8">
    <source>
        <dbReference type="SMART" id="SM00644"/>
    </source>
</evidence>
<dbReference type="PANTHER" id="PTHR30417">
    <property type="entry name" value="N-ACETYLMURAMOYL-L-ALANINE AMIDASE AMID"/>
    <property type="match status" value="1"/>
</dbReference>
<dbReference type="AlphaFoldDB" id="A0A841PTT4"/>
<proteinExistence type="inferred from homology"/>
<evidence type="ECO:0000256" key="3">
    <source>
        <dbReference type="ARBA" id="ARBA00011901"/>
    </source>
</evidence>
<dbReference type="EMBL" id="JACHHJ010000002">
    <property type="protein sequence ID" value="MBB6449711.1"/>
    <property type="molecule type" value="Genomic_DNA"/>
</dbReference>
<dbReference type="SUPFAM" id="SSF55846">
    <property type="entry name" value="N-acetylmuramoyl-L-alanine amidase-like"/>
    <property type="match status" value="1"/>
</dbReference>
<evidence type="ECO:0000313" key="9">
    <source>
        <dbReference type="EMBL" id="MBB6449711.1"/>
    </source>
</evidence>
<dbReference type="GO" id="GO:0030420">
    <property type="term" value="P:establishment of competence for transformation"/>
    <property type="evidence" value="ECO:0007669"/>
    <property type="project" value="UniProtKB-KW"/>
</dbReference>
<reference evidence="9 10" key="1">
    <citation type="submission" date="2020-08" db="EMBL/GenBank/DDBJ databases">
        <title>Genomic Encyclopedia of Type Strains, Phase IV (KMG-IV): sequencing the most valuable type-strain genomes for metagenomic binning, comparative biology and taxonomic classification.</title>
        <authorList>
            <person name="Goeker M."/>
        </authorList>
    </citation>
    <scope>NUCLEOTIDE SEQUENCE [LARGE SCALE GENOMIC DNA]</scope>
    <source>
        <strain evidence="9 10">DSM 21769</strain>
    </source>
</reference>
<keyword evidence="6" id="KW-0178">Competence</keyword>
<name>A0A841PTT4_9BACL</name>
<feature type="domain" description="N-acetylmuramoyl-L-alanine amidase" evidence="8">
    <location>
        <begin position="13"/>
        <end position="130"/>
    </location>
</feature>
<keyword evidence="5" id="KW-0749">Sporulation</keyword>
<keyword evidence="7" id="KW-0961">Cell wall biogenesis/degradation</keyword>
<dbReference type="InterPro" id="IPR002502">
    <property type="entry name" value="Amidase_domain"/>
</dbReference>
<dbReference type="GO" id="GO:0030435">
    <property type="term" value="P:sporulation resulting in formation of a cellular spore"/>
    <property type="evidence" value="ECO:0007669"/>
    <property type="project" value="UniProtKB-KW"/>
</dbReference>
<evidence type="ECO:0000256" key="2">
    <source>
        <dbReference type="ARBA" id="ARBA00007553"/>
    </source>
</evidence>
<dbReference type="GO" id="GO:0071555">
    <property type="term" value="P:cell wall organization"/>
    <property type="evidence" value="ECO:0007669"/>
    <property type="project" value="UniProtKB-KW"/>
</dbReference>
<comment type="similarity">
    <text evidence="2">Belongs to the N-acetylmuramoyl-L-alanine amidase 2 family.</text>
</comment>
<dbReference type="Proteomes" id="UP000568839">
    <property type="component" value="Unassembled WGS sequence"/>
</dbReference>
<evidence type="ECO:0000256" key="4">
    <source>
        <dbReference type="ARBA" id="ARBA00022801"/>
    </source>
</evidence>
<evidence type="ECO:0000256" key="7">
    <source>
        <dbReference type="ARBA" id="ARBA00023316"/>
    </source>
</evidence>
<dbReference type="GO" id="GO:0008745">
    <property type="term" value="F:N-acetylmuramoyl-L-alanine amidase activity"/>
    <property type="evidence" value="ECO:0007669"/>
    <property type="project" value="UniProtKB-EC"/>
</dbReference>
<comment type="catalytic activity">
    <reaction evidence="1">
        <text>Hydrolyzes the link between N-acetylmuramoyl residues and L-amino acid residues in certain cell-wall glycopeptides.</text>
        <dbReference type="EC" id="3.5.1.28"/>
    </reaction>
</comment>
<dbReference type="Gene3D" id="3.40.80.10">
    <property type="entry name" value="Peptidoglycan recognition protein-like"/>
    <property type="match status" value="1"/>
</dbReference>
<keyword evidence="10" id="KW-1185">Reference proteome</keyword>
<dbReference type="InterPro" id="IPR036505">
    <property type="entry name" value="Amidase/PGRP_sf"/>
</dbReference>
<dbReference type="GO" id="GO:0009253">
    <property type="term" value="P:peptidoglycan catabolic process"/>
    <property type="evidence" value="ECO:0007669"/>
    <property type="project" value="InterPro"/>
</dbReference>
<accession>A0A841PTT4</accession>
<evidence type="ECO:0000256" key="5">
    <source>
        <dbReference type="ARBA" id="ARBA00022969"/>
    </source>
</evidence>
<evidence type="ECO:0000313" key="10">
    <source>
        <dbReference type="Proteomes" id="UP000568839"/>
    </source>
</evidence>
<evidence type="ECO:0000256" key="1">
    <source>
        <dbReference type="ARBA" id="ARBA00001561"/>
    </source>
</evidence>
<dbReference type="Pfam" id="PF01510">
    <property type="entry name" value="Amidase_2"/>
    <property type="match status" value="1"/>
</dbReference>
<dbReference type="RefSeq" id="WP_246407200.1">
    <property type="nucleotide sequence ID" value="NZ_JACHHJ010000002.1"/>
</dbReference>
<comment type="caution">
    <text evidence="9">The sequence shown here is derived from an EMBL/GenBank/DDBJ whole genome shotgun (WGS) entry which is preliminary data.</text>
</comment>
<dbReference type="EC" id="3.5.1.28" evidence="3"/>
<gene>
    <name evidence="9" type="ORF">HNR44_001689</name>
</gene>
<protein>
    <recommendedName>
        <fullName evidence="3">N-acetylmuramoyl-L-alanine amidase</fullName>
        <ecNumber evidence="3">3.5.1.28</ecNumber>
    </recommendedName>
</protein>